<gene>
    <name evidence="2" type="ORF">RJ639_025993</name>
</gene>
<accession>A0AA88UXI8</accession>
<feature type="domain" description="Reverse transcriptase Ty1/copia-type" evidence="1">
    <location>
        <begin position="54"/>
        <end position="128"/>
    </location>
</feature>
<proteinExistence type="predicted"/>
<comment type="caution">
    <text evidence="2">The sequence shown here is derived from an EMBL/GenBank/DDBJ whole genome shotgun (WGS) entry which is preliminary data.</text>
</comment>
<evidence type="ECO:0000313" key="2">
    <source>
        <dbReference type="EMBL" id="KAK2997637.1"/>
    </source>
</evidence>
<dbReference type="Proteomes" id="UP001188597">
    <property type="component" value="Unassembled WGS sequence"/>
</dbReference>
<keyword evidence="3" id="KW-1185">Reference proteome</keyword>
<name>A0AA88UXI8_9ASTE</name>
<dbReference type="InterPro" id="IPR013103">
    <property type="entry name" value="RVT_2"/>
</dbReference>
<protein>
    <recommendedName>
        <fullName evidence="1">Reverse transcriptase Ty1/copia-type domain-containing protein</fullName>
    </recommendedName>
</protein>
<organism evidence="2 3">
    <name type="scientific">Escallonia herrerae</name>
    <dbReference type="NCBI Taxonomy" id="1293975"/>
    <lineage>
        <taxon>Eukaryota</taxon>
        <taxon>Viridiplantae</taxon>
        <taxon>Streptophyta</taxon>
        <taxon>Embryophyta</taxon>
        <taxon>Tracheophyta</taxon>
        <taxon>Spermatophyta</taxon>
        <taxon>Magnoliopsida</taxon>
        <taxon>eudicotyledons</taxon>
        <taxon>Gunneridae</taxon>
        <taxon>Pentapetalae</taxon>
        <taxon>asterids</taxon>
        <taxon>campanulids</taxon>
        <taxon>Escalloniales</taxon>
        <taxon>Escalloniaceae</taxon>
        <taxon>Escallonia</taxon>
    </lineage>
</organism>
<dbReference type="AlphaFoldDB" id="A0AA88UXI8"/>
<dbReference type="Pfam" id="PF07727">
    <property type="entry name" value="RVT_2"/>
    <property type="match status" value="1"/>
</dbReference>
<sequence>MVALGLPSVFSSVPSSASRSLSSSSFQQECHYCHELVLFLIALFALADYVVRLQSGFTSSAHDSALFIQQSTKDIILVLLNVNDMIIIGSDIDGIFILMQDLNRHFEIKDLVTVSYFLGLEVSTTSNLLPHASLTYSKIASTPLEPNIRFTPPDGTPLRDPTLYCTLVGSLVDWHGDPTDRCSTTGF</sequence>
<reference evidence="2" key="1">
    <citation type="submission" date="2022-12" db="EMBL/GenBank/DDBJ databases">
        <title>Draft genome assemblies for two species of Escallonia (Escalloniales).</title>
        <authorList>
            <person name="Chanderbali A."/>
            <person name="Dervinis C."/>
            <person name="Anghel I."/>
            <person name="Soltis D."/>
            <person name="Soltis P."/>
            <person name="Zapata F."/>
        </authorList>
    </citation>
    <scope>NUCLEOTIDE SEQUENCE</scope>
    <source>
        <strain evidence="2">UCBG64.0493</strain>
        <tissue evidence="2">Leaf</tissue>
    </source>
</reference>
<evidence type="ECO:0000313" key="3">
    <source>
        <dbReference type="Proteomes" id="UP001188597"/>
    </source>
</evidence>
<dbReference type="EMBL" id="JAVXUP010004073">
    <property type="protein sequence ID" value="KAK2997637.1"/>
    <property type="molecule type" value="Genomic_DNA"/>
</dbReference>
<evidence type="ECO:0000259" key="1">
    <source>
        <dbReference type="Pfam" id="PF07727"/>
    </source>
</evidence>